<dbReference type="SUPFAM" id="SSF51735">
    <property type="entry name" value="NAD(P)-binding Rossmann-fold domains"/>
    <property type="match status" value="1"/>
</dbReference>
<dbReference type="Pfam" id="PF01073">
    <property type="entry name" value="3Beta_HSD"/>
    <property type="match status" value="1"/>
</dbReference>
<evidence type="ECO:0000259" key="3">
    <source>
        <dbReference type="SMART" id="SM00822"/>
    </source>
</evidence>
<dbReference type="EMBL" id="JAADJZ010000018">
    <property type="protein sequence ID" value="KAF2868621.1"/>
    <property type="molecule type" value="Genomic_DNA"/>
</dbReference>
<comment type="similarity">
    <text evidence="1">Belongs to the 3-beta-HSD family.</text>
</comment>
<dbReference type="InterPro" id="IPR050177">
    <property type="entry name" value="Lipid_A_modif_metabolic_enz"/>
</dbReference>
<evidence type="ECO:0000313" key="5">
    <source>
        <dbReference type="Proteomes" id="UP000481861"/>
    </source>
</evidence>
<proteinExistence type="inferred from homology"/>
<dbReference type="PANTHER" id="PTHR43245:SF51">
    <property type="entry name" value="SHORT CHAIN DEHYDROGENASE_REDUCTASE FAMILY 42E, MEMBER 2"/>
    <property type="match status" value="1"/>
</dbReference>
<name>A0A7C8M5W9_9PLEO</name>
<dbReference type="SMART" id="SM00822">
    <property type="entry name" value="PKS_KR"/>
    <property type="match status" value="1"/>
</dbReference>
<evidence type="ECO:0000256" key="2">
    <source>
        <dbReference type="ARBA" id="ARBA00023002"/>
    </source>
</evidence>
<dbReference type="Proteomes" id="UP000481861">
    <property type="component" value="Unassembled WGS sequence"/>
</dbReference>
<dbReference type="Gene3D" id="3.40.50.720">
    <property type="entry name" value="NAD(P)-binding Rossmann-like Domain"/>
    <property type="match status" value="1"/>
</dbReference>
<organism evidence="4 5">
    <name type="scientific">Massariosphaeria phaeospora</name>
    <dbReference type="NCBI Taxonomy" id="100035"/>
    <lineage>
        <taxon>Eukaryota</taxon>
        <taxon>Fungi</taxon>
        <taxon>Dikarya</taxon>
        <taxon>Ascomycota</taxon>
        <taxon>Pezizomycotina</taxon>
        <taxon>Dothideomycetes</taxon>
        <taxon>Pleosporomycetidae</taxon>
        <taxon>Pleosporales</taxon>
        <taxon>Pleosporales incertae sedis</taxon>
        <taxon>Massariosphaeria</taxon>
    </lineage>
</organism>
<dbReference type="GO" id="GO:0016616">
    <property type="term" value="F:oxidoreductase activity, acting on the CH-OH group of donors, NAD or NADP as acceptor"/>
    <property type="evidence" value="ECO:0007669"/>
    <property type="project" value="InterPro"/>
</dbReference>
<keyword evidence="2" id="KW-0560">Oxidoreductase</keyword>
<sequence>MENPDLDSLDTVLVTGGGGCLGSHIVDAFAAEGSCDSIALTVRDPNKARRAVPGTAFHVCDVADREETRALLEHVKPRIIVHTVSPDYMAPKKAQYEINYLATKTLLELARADANVQALIYTSSVMAVPLGHLSEPWTEDEAPVNDLNTGEYYYNRTKGAADTLVREASFPKPVDAKDWSGCLLTTCLRLSGIYGPRDTNISPSILNLANTAGARILFGPDTAMLEWVFVESAAHAHLLAAKALLRNLSGVSGEAFFITDGKPMKFGDWCRTAWKEAGDANMNSAHPSFFRTPFGPVLALLAVWEWVYQLVTLGQGWPKTSRQTFFYIRHGCWFSIEKARARLGYEPLCGTEEGIKRTARWFRENQGKKGM</sequence>
<keyword evidence="5" id="KW-1185">Reference proteome</keyword>
<feature type="domain" description="Ketoreductase" evidence="3">
    <location>
        <begin position="10"/>
        <end position="254"/>
    </location>
</feature>
<gene>
    <name evidence="4" type="ORF">BDV95DRAFT_117897</name>
</gene>
<protein>
    <submittedName>
        <fullName evidence="4">C-3 sterol dehydrogenase/C-4 decarboxylase-like protein</fullName>
    </submittedName>
</protein>
<accession>A0A7C8M5W9</accession>
<comment type="caution">
    <text evidence="4">The sequence shown here is derived from an EMBL/GenBank/DDBJ whole genome shotgun (WGS) entry which is preliminary data.</text>
</comment>
<dbReference type="GO" id="GO:0006694">
    <property type="term" value="P:steroid biosynthetic process"/>
    <property type="evidence" value="ECO:0007669"/>
    <property type="project" value="InterPro"/>
</dbReference>
<dbReference type="InterPro" id="IPR036291">
    <property type="entry name" value="NAD(P)-bd_dom_sf"/>
</dbReference>
<dbReference type="PANTHER" id="PTHR43245">
    <property type="entry name" value="BIFUNCTIONAL POLYMYXIN RESISTANCE PROTEIN ARNA"/>
    <property type="match status" value="1"/>
</dbReference>
<dbReference type="OrthoDB" id="10058185at2759"/>
<dbReference type="InterPro" id="IPR002225">
    <property type="entry name" value="3Beta_OHSteriod_DH/Estase"/>
</dbReference>
<dbReference type="AlphaFoldDB" id="A0A7C8M5W9"/>
<evidence type="ECO:0000256" key="1">
    <source>
        <dbReference type="ARBA" id="ARBA00009219"/>
    </source>
</evidence>
<dbReference type="InterPro" id="IPR057326">
    <property type="entry name" value="KR_dom"/>
</dbReference>
<reference evidence="4 5" key="1">
    <citation type="submission" date="2020-01" db="EMBL/GenBank/DDBJ databases">
        <authorList>
            <consortium name="DOE Joint Genome Institute"/>
            <person name="Haridas S."/>
            <person name="Albert R."/>
            <person name="Binder M."/>
            <person name="Bloem J."/>
            <person name="Labutti K."/>
            <person name="Salamov A."/>
            <person name="Andreopoulos B."/>
            <person name="Baker S.E."/>
            <person name="Barry K."/>
            <person name="Bills G."/>
            <person name="Bluhm B.H."/>
            <person name="Cannon C."/>
            <person name="Castanera R."/>
            <person name="Culley D.E."/>
            <person name="Daum C."/>
            <person name="Ezra D."/>
            <person name="Gonzalez J.B."/>
            <person name="Henrissat B."/>
            <person name="Kuo A."/>
            <person name="Liang C."/>
            <person name="Lipzen A."/>
            <person name="Lutzoni F."/>
            <person name="Magnuson J."/>
            <person name="Mondo S."/>
            <person name="Nolan M."/>
            <person name="Ohm R."/>
            <person name="Pangilinan J."/>
            <person name="Park H.-J.H."/>
            <person name="Ramirez L."/>
            <person name="Alfaro M."/>
            <person name="Sun H."/>
            <person name="Tritt A."/>
            <person name="Yoshinaga Y."/>
            <person name="Zwiers L.-H.L."/>
            <person name="Turgeon B.G."/>
            <person name="Goodwin S.B."/>
            <person name="Spatafora J.W."/>
            <person name="Crous P.W."/>
            <person name="Grigoriev I.V."/>
        </authorList>
    </citation>
    <scope>NUCLEOTIDE SEQUENCE [LARGE SCALE GENOMIC DNA]</scope>
    <source>
        <strain evidence="4 5">CBS 611.86</strain>
    </source>
</reference>
<evidence type="ECO:0000313" key="4">
    <source>
        <dbReference type="EMBL" id="KAF2868621.1"/>
    </source>
</evidence>